<gene>
    <name evidence="8" type="ORF">TSIB3V08_LOCUS4609</name>
</gene>
<evidence type="ECO:0008006" key="9">
    <source>
        <dbReference type="Google" id="ProtNLM"/>
    </source>
</evidence>
<dbReference type="CDD" id="cd03156">
    <property type="entry name" value="uroplakin_I_like_LEL"/>
    <property type="match status" value="1"/>
</dbReference>
<comment type="subcellular location">
    <subcellularLocation>
        <location evidence="1">Membrane</location>
        <topology evidence="1">Multi-pass membrane protein</topology>
    </subcellularLocation>
</comment>
<keyword evidence="5 7" id="KW-0472">Membrane</keyword>
<evidence type="ECO:0000256" key="5">
    <source>
        <dbReference type="ARBA" id="ARBA00023136"/>
    </source>
</evidence>
<reference evidence="8" key="1">
    <citation type="submission" date="2020-11" db="EMBL/GenBank/DDBJ databases">
        <authorList>
            <person name="Tran Van P."/>
        </authorList>
    </citation>
    <scope>NUCLEOTIDE SEQUENCE</scope>
</reference>
<feature type="region of interest" description="Disordered" evidence="6">
    <location>
        <begin position="73"/>
        <end position="113"/>
    </location>
</feature>
<keyword evidence="3 7" id="KW-0812">Transmembrane</keyword>
<dbReference type="GO" id="GO:0005886">
    <property type="term" value="C:plasma membrane"/>
    <property type="evidence" value="ECO:0007669"/>
    <property type="project" value="TreeGrafter"/>
</dbReference>
<feature type="transmembrane region" description="Helical" evidence="7">
    <location>
        <begin position="182"/>
        <end position="203"/>
    </location>
</feature>
<evidence type="ECO:0000313" key="8">
    <source>
        <dbReference type="EMBL" id="CAD7260427.1"/>
    </source>
</evidence>
<dbReference type="Pfam" id="PF00335">
    <property type="entry name" value="Tetraspanin"/>
    <property type="match status" value="1"/>
</dbReference>
<feature type="transmembrane region" description="Helical" evidence="7">
    <location>
        <begin position="215"/>
        <end position="236"/>
    </location>
</feature>
<dbReference type="PANTHER" id="PTHR19282">
    <property type="entry name" value="TETRASPANIN"/>
    <property type="match status" value="1"/>
</dbReference>
<evidence type="ECO:0000256" key="7">
    <source>
        <dbReference type="SAM" id="Phobius"/>
    </source>
</evidence>
<comment type="similarity">
    <text evidence="2">Belongs to the tetraspanin (TM4SF) family.</text>
</comment>
<name>A0A7R9AVR9_TIMSH</name>
<dbReference type="PRINTS" id="PR00259">
    <property type="entry name" value="TMFOUR"/>
</dbReference>
<keyword evidence="4 7" id="KW-1133">Transmembrane helix</keyword>
<sequence length="402" mass="43781">MTSLVLTDSSQLTSDSQHLGSVPAFVWKTTLEKTFLSAPDRDLNLYSPVTASPVYCKSSAIDHAATEAVKLTPAPPLSQTNPGCAREPNTGEHGNHSPFKNSPSRKPNLEPLGQPGVSLTTISRVHDPKVGLMAISVHPELGMRSSLLLTSAACTIWCEPHVLGGSESVFEKFTTPTVIEQVSYILIAAGAFVFVVSFLGYCGAIRESRCLLTTYGVLLLIILVMEITAGGLAAAYKKELANALVMLSSTAEDGEIEVRFSAETESRTMLKNSIKKYYATQDKADAVTLMWNYFMAQMKCCGVDNYLDFKESPKWGTNKTVPEACCVLVGDLNKFTPKDPQCPNNPSESNSYYLKGCYETFYNWLMEHINTAIGVGIGLGLLQLLGIFFAFCLCKSIDGYIK</sequence>
<dbReference type="InterPro" id="IPR018503">
    <property type="entry name" value="Tetraspanin_CS"/>
</dbReference>
<dbReference type="Gene3D" id="1.10.1450.10">
    <property type="entry name" value="Tetraspanin"/>
    <property type="match status" value="1"/>
</dbReference>
<dbReference type="PANTHER" id="PTHR19282:SF552">
    <property type="entry name" value="TETRASPANIN"/>
    <property type="match status" value="1"/>
</dbReference>
<dbReference type="SUPFAM" id="SSF48652">
    <property type="entry name" value="Tetraspanin"/>
    <property type="match status" value="1"/>
</dbReference>
<dbReference type="InterPro" id="IPR018499">
    <property type="entry name" value="Tetraspanin/Peripherin"/>
</dbReference>
<accession>A0A7R9AVR9</accession>
<evidence type="ECO:0000256" key="2">
    <source>
        <dbReference type="ARBA" id="ARBA00006840"/>
    </source>
</evidence>
<evidence type="ECO:0000256" key="3">
    <source>
        <dbReference type="ARBA" id="ARBA00022692"/>
    </source>
</evidence>
<dbReference type="PROSITE" id="PS00421">
    <property type="entry name" value="TM4_1"/>
    <property type="match status" value="1"/>
</dbReference>
<dbReference type="EMBL" id="OC001676">
    <property type="protein sequence ID" value="CAD7260427.1"/>
    <property type="molecule type" value="Genomic_DNA"/>
</dbReference>
<proteinExistence type="inferred from homology"/>
<protein>
    <recommendedName>
        <fullName evidence="9">Tetraspanin</fullName>
    </recommendedName>
</protein>
<organism evidence="8">
    <name type="scientific">Timema shepardi</name>
    <name type="common">Walking stick</name>
    <dbReference type="NCBI Taxonomy" id="629360"/>
    <lineage>
        <taxon>Eukaryota</taxon>
        <taxon>Metazoa</taxon>
        <taxon>Ecdysozoa</taxon>
        <taxon>Arthropoda</taxon>
        <taxon>Hexapoda</taxon>
        <taxon>Insecta</taxon>
        <taxon>Pterygota</taxon>
        <taxon>Neoptera</taxon>
        <taxon>Polyneoptera</taxon>
        <taxon>Phasmatodea</taxon>
        <taxon>Timematodea</taxon>
        <taxon>Timematoidea</taxon>
        <taxon>Timematidae</taxon>
        <taxon>Timema</taxon>
    </lineage>
</organism>
<evidence type="ECO:0000256" key="6">
    <source>
        <dbReference type="SAM" id="MobiDB-lite"/>
    </source>
</evidence>
<feature type="transmembrane region" description="Helical" evidence="7">
    <location>
        <begin position="372"/>
        <end position="394"/>
    </location>
</feature>
<dbReference type="InterPro" id="IPR008952">
    <property type="entry name" value="Tetraspanin_EC2_sf"/>
</dbReference>
<evidence type="ECO:0000256" key="1">
    <source>
        <dbReference type="ARBA" id="ARBA00004141"/>
    </source>
</evidence>
<evidence type="ECO:0000256" key="4">
    <source>
        <dbReference type="ARBA" id="ARBA00022989"/>
    </source>
</evidence>
<dbReference type="AlphaFoldDB" id="A0A7R9AVR9"/>